<dbReference type="Gene3D" id="3.40.970.30">
    <property type="entry name" value="yp_829618.1 like domains"/>
    <property type="match status" value="1"/>
</dbReference>
<evidence type="ECO:0000313" key="2">
    <source>
        <dbReference type="EMBL" id="NYI41469.1"/>
    </source>
</evidence>
<comment type="caution">
    <text evidence="2">The sequence shown here is derived from an EMBL/GenBank/DDBJ whole genome shotgun (WGS) entry which is preliminary data.</text>
</comment>
<dbReference type="RefSeq" id="WP_179397857.1">
    <property type="nucleotide sequence ID" value="NZ_JACBZO010000001.1"/>
</dbReference>
<gene>
    <name evidence="2" type="ORF">BKA03_001588</name>
</gene>
<dbReference type="InterPro" id="IPR056695">
    <property type="entry name" value="DUF7793"/>
</dbReference>
<sequence length="128" mass="13758">MSGDSSEMAHPKFRIWLRPDGIAQCVWASGVATTLEDAIASTSALVELTGGRRVPLLVEPGEAATQDRAARLEFARQAENVSALALIVHSPLSRIMGNLFANVHQAVAPTQLFDDEDSAVAWLKQFTA</sequence>
<evidence type="ECO:0000313" key="3">
    <source>
        <dbReference type="Proteomes" id="UP000547973"/>
    </source>
</evidence>
<feature type="domain" description="DUF7793" evidence="1">
    <location>
        <begin position="15"/>
        <end position="126"/>
    </location>
</feature>
<protein>
    <recommendedName>
        <fullName evidence="1">DUF7793 domain-containing protein</fullName>
    </recommendedName>
</protein>
<dbReference type="EMBL" id="JACBZO010000001">
    <property type="protein sequence ID" value="NYI41469.1"/>
    <property type="molecule type" value="Genomic_DNA"/>
</dbReference>
<dbReference type="AlphaFoldDB" id="A0A7Y9Z9U1"/>
<evidence type="ECO:0000259" key="1">
    <source>
        <dbReference type="Pfam" id="PF25056"/>
    </source>
</evidence>
<name>A0A7Y9Z9U1_9MICO</name>
<keyword evidence="3" id="KW-1185">Reference proteome</keyword>
<dbReference type="Proteomes" id="UP000547973">
    <property type="component" value="Unassembled WGS sequence"/>
</dbReference>
<proteinExistence type="predicted"/>
<dbReference type="Pfam" id="PF25056">
    <property type="entry name" value="DUF7793"/>
    <property type="match status" value="1"/>
</dbReference>
<accession>A0A7Y9Z9U1</accession>
<organism evidence="2 3">
    <name type="scientific">Demequina lutea</name>
    <dbReference type="NCBI Taxonomy" id="431489"/>
    <lineage>
        <taxon>Bacteria</taxon>
        <taxon>Bacillati</taxon>
        <taxon>Actinomycetota</taxon>
        <taxon>Actinomycetes</taxon>
        <taxon>Micrococcales</taxon>
        <taxon>Demequinaceae</taxon>
        <taxon>Demequina</taxon>
    </lineage>
</organism>
<dbReference type="Gene3D" id="3.40.1680.10">
    <property type="entry name" value="yp_829618.1 domain like"/>
    <property type="match status" value="1"/>
</dbReference>
<reference evidence="2 3" key="1">
    <citation type="submission" date="2020-07" db="EMBL/GenBank/DDBJ databases">
        <title>Sequencing the genomes of 1000 actinobacteria strains.</title>
        <authorList>
            <person name="Klenk H.-P."/>
        </authorList>
    </citation>
    <scope>NUCLEOTIDE SEQUENCE [LARGE SCALE GENOMIC DNA]</scope>
    <source>
        <strain evidence="2 3">DSM 19970</strain>
    </source>
</reference>